<dbReference type="EMBL" id="JBBBZM010000144">
    <property type="protein sequence ID" value="KAL0632909.1"/>
    <property type="molecule type" value="Genomic_DNA"/>
</dbReference>
<dbReference type="InterPro" id="IPR011333">
    <property type="entry name" value="SKP1/BTB/POZ_sf"/>
</dbReference>
<dbReference type="Gene3D" id="3.30.710.10">
    <property type="entry name" value="Potassium Channel Kv1.1, Chain A"/>
    <property type="match status" value="1"/>
</dbReference>
<keyword evidence="3" id="KW-1185">Reference proteome</keyword>
<dbReference type="InterPro" id="IPR001229">
    <property type="entry name" value="Jacalin-like_lectin_dom"/>
</dbReference>
<accession>A0ABR3GAD9</accession>
<dbReference type="SUPFAM" id="SSF54695">
    <property type="entry name" value="POZ domain"/>
    <property type="match status" value="1"/>
</dbReference>
<proteinExistence type="predicted"/>
<gene>
    <name evidence="2" type="ORF">Q9L58_008191</name>
</gene>
<name>A0ABR3GAD9_9PEZI</name>
<protein>
    <recommendedName>
        <fullName evidence="1">BTB domain-containing protein</fullName>
    </recommendedName>
</protein>
<dbReference type="InterPro" id="IPR000210">
    <property type="entry name" value="BTB/POZ_dom"/>
</dbReference>
<dbReference type="Pfam" id="PF00651">
    <property type="entry name" value="BTB"/>
    <property type="match status" value="1"/>
</dbReference>
<dbReference type="InterPro" id="IPR036404">
    <property type="entry name" value="Jacalin-like_lectin_dom_sf"/>
</dbReference>
<dbReference type="Pfam" id="PF01419">
    <property type="entry name" value="Jacalin"/>
    <property type="match status" value="1"/>
</dbReference>
<dbReference type="Gene3D" id="2.100.10.30">
    <property type="entry name" value="Jacalin-like lectin domain"/>
    <property type="match status" value="1"/>
</dbReference>
<dbReference type="PANTHER" id="PTHR47843">
    <property type="entry name" value="BTB DOMAIN-CONTAINING PROTEIN-RELATED"/>
    <property type="match status" value="1"/>
</dbReference>
<reference evidence="2 3" key="1">
    <citation type="submission" date="2024-02" db="EMBL/GenBank/DDBJ databases">
        <title>Discinaceae phylogenomics.</title>
        <authorList>
            <person name="Dirks A.C."/>
            <person name="James T.Y."/>
        </authorList>
    </citation>
    <scope>NUCLEOTIDE SEQUENCE [LARGE SCALE GENOMIC DNA]</scope>
    <source>
        <strain evidence="2 3">ACD0624</strain>
    </source>
</reference>
<dbReference type="SMART" id="SM00915">
    <property type="entry name" value="Jacalin"/>
    <property type="match status" value="1"/>
</dbReference>
<dbReference type="Proteomes" id="UP001447188">
    <property type="component" value="Unassembled WGS sequence"/>
</dbReference>
<evidence type="ECO:0000313" key="2">
    <source>
        <dbReference type="EMBL" id="KAL0632909.1"/>
    </source>
</evidence>
<dbReference type="PROSITE" id="PS50097">
    <property type="entry name" value="BTB"/>
    <property type="match status" value="1"/>
</dbReference>
<evidence type="ECO:0000259" key="1">
    <source>
        <dbReference type="PROSITE" id="PS50097"/>
    </source>
</evidence>
<sequence length="391" mass="42093">MALTRYLTTTKAYGSGTGAPFDDSLAIEDLAGVVLTGIVVQHGVYINSLTMHYSGSQAPVMRGGNGETRSEIVLAPGEYITTIIGIVMNRIIASLRFVTNRGSTFGPYGQAGDGPSQQGFTWDAGKNVPALLAARMGLLYFTGNACETYVCNLCATFALYGSTQNVYSNIKFEERIPTTLATGAIFLSSFGRDIVSPVITLDIGPSSVIFHAYEASLCRIPFFRAALQGEFREAAEKKVSLPEEDPEVFCALLEHLYTGSYTYTYDPSSTTVVDKAPRADLAEGCYHVLVYAVGFRYDWQPLVSDAVHNFLVVLPKLQGMDVVRLWKAAYESGLTVDVCAGEGRLEAFKKVLPGLLKGVLAGDAAEMGIAVAEFPALAIDFMKLLVAGSEE</sequence>
<organism evidence="2 3">
    <name type="scientific">Discina gigas</name>
    <dbReference type="NCBI Taxonomy" id="1032678"/>
    <lineage>
        <taxon>Eukaryota</taxon>
        <taxon>Fungi</taxon>
        <taxon>Dikarya</taxon>
        <taxon>Ascomycota</taxon>
        <taxon>Pezizomycotina</taxon>
        <taxon>Pezizomycetes</taxon>
        <taxon>Pezizales</taxon>
        <taxon>Discinaceae</taxon>
        <taxon>Discina</taxon>
    </lineage>
</organism>
<feature type="domain" description="BTB" evidence="1">
    <location>
        <begin position="197"/>
        <end position="265"/>
    </location>
</feature>
<evidence type="ECO:0000313" key="3">
    <source>
        <dbReference type="Proteomes" id="UP001447188"/>
    </source>
</evidence>
<dbReference type="SUPFAM" id="SSF51101">
    <property type="entry name" value="Mannose-binding lectins"/>
    <property type="match status" value="1"/>
</dbReference>
<dbReference type="PANTHER" id="PTHR47843:SF5">
    <property type="entry name" value="BTB_POZ DOMAIN PROTEIN"/>
    <property type="match status" value="1"/>
</dbReference>
<comment type="caution">
    <text evidence="2">The sequence shown here is derived from an EMBL/GenBank/DDBJ whole genome shotgun (WGS) entry which is preliminary data.</text>
</comment>